<keyword evidence="8" id="KW-1185">Reference proteome</keyword>
<comment type="pathway">
    <text evidence="1">Cell wall biogenesis; cell wall polysaccharide biosynthesis.</text>
</comment>
<dbReference type="EMBL" id="AP012337">
    <property type="protein sequence ID" value="BAL98247.1"/>
    <property type="molecule type" value="Genomic_DNA"/>
</dbReference>
<organism evidence="7 8">
    <name type="scientific">Caldilinea aerophila (strain DSM 14535 / JCM 11387 / NBRC 104270 / STL-6-O1)</name>
    <dbReference type="NCBI Taxonomy" id="926550"/>
    <lineage>
        <taxon>Bacteria</taxon>
        <taxon>Bacillati</taxon>
        <taxon>Chloroflexota</taxon>
        <taxon>Caldilineae</taxon>
        <taxon>Caldilineales</taxon>
        <taxon>Caldilineaceae</taxon>
        <taxon>Caldilinea</taxon>
    </lineage>
</organism>
<evidence type="ECO:0000256" key="4">
    <source>
        <dbReference type="ARBA" id="ARBA00022679"/>
    </source>
</evidence>
<feature type="coiled-coil region" evidence="5">
    <location>
        <begin position="374"/>
        <end position="408"/>
    </location>
</feature>
<dbReference type="AlphaFoldDB" id="I0HZ10"/>
<comment type="similarity">
    <text evidence="2">Belongs to the glycosyltransferase 2 family.</text>
</comment>
<dbReference type="SUPFAM" id="SSF53448">
    <property type="entry name" value="Nucleotide-diphospho-sugar transferases"/>
    <property type="match status" value="1"/>
</dbReference>
<evidence type="ECO:0000256" key="1">
    <source>
        <dbReference type="ARBA" id="ARBA00004776"/>
    </source>
</evidence>
<evidence type="ECO:0000313" key="8">
    <source>
        <dbReference type="Proteomes" id="UP000007880"/>
    </source>
</evidence>
<feature type="domain" description="Glycosyltransferase 2-like" evidence="6">
    <location>
        <begin position="5"/>
        <end position="120"/>
    </location>
</feature>
<keyword evidence="5" id="KW-0175">Coiled coil</keyword>
<dbReference type="PANTHER" id="PTHR43179">
    <property type="entry name" value="RHAMNOSYLTRANSFERASE WBBL"/>
    <property type="match status" value="1"/>
</dbReference>
<accession>I0HZ10</accession>
<evidence type="ECO:0000256" key="3">
    <source>
        <dbReference type="ARBA" id="ARBA00022676"/>
    </source>
</evidence>
<gene>
    <name evidence="7" type="ordered locus">CLDAP_02080</name>
</gene>
<dbReference type="KEGG" id="cap:CLDAP_02080"/>
<dbReference type="CDD" id="cd04186">
    <property type="entry name" value="GT_2_like_c"/>
    <property type="match status" value="1"/>
</dbReference>
<dbReference type="HOGENOM" id="CLU_617753_0_0_0"/>
<name>I0HZ10_CALAS</name>
<reference evidence="7 8" key="1">
    <citation type="submission" date="2012-02" db="EMBL/GenBank/DDBJ databases">
        <title>Complete genome sequence of Caldilinea aerophila DSM 14535 (= NBRC 102666).</title>
        <authorList>
            <person name="Oguchi A."/>
            <person name="Hosoyama A."/>
            <person name="Sekine M."/>
            <person name="Fukai R."/>
            <person name="Kato Y."/>
            <person name="Nakamura S."/>
            <person name="Hanada S."/>
            <person name="Yamazaki S."/>
            <person name="Fujita N."/>
        </authorList>
    </citation>
    <scope>NUCLEOTIDE SEQUENCE [LARGE SCALE GENOMIC DNA]</scope>
    <source>
        <strain evidence="8">DSM 14535 / JCM 11387 / NBRC 104270 / STL-6-O1</strain>
    </source>
</reference>
<dbReference type="Pfam" id="PF00535">
    <property type="entry name" value="Glycos_transf_2"/>
    <property type="match status" value="1"/>
</dbReference>
<keyword evidence="4 7" id="KW-0808">Transferase</keyword>
<dbReference type="PANTHER" id="PTHR43179:SF12">
    <property type="entry name" value="GALACTOFURANOSYLTRANSFERASE GLFT2"/>
    <property type="match status" value="1"/>
</dbReference>
<dbReference type="STRING" id="926550.CLDAP_02080"/>
<evidence type="ECO:0000256" key="2">
    <source>
        <dbReference type="ARBA" id="ARBA00006739"/>
    </source>
</evidence>
<dbReference type="Proteomes" id="UP000007880">
    <property type="component" value="Chromosome"/>
</dbReference>
<dbReference type="GO" id="GO:0016757">
    <property type="term" value="F:glycosyltransferase activity"/>
    <property type="evidence" value="ECO:0007669"/>
    <property type="project" value="UniProtKB-KW"/>
</dbReference>
<dbReference type="Gene3D" id="3.90.550.10">
    <property type="entry name" value="Spore Coat Polysaccharide Biosynthesis Protein SpsA, Chain A"/>
    <property type="match status" value="1"/>
</dbReference>
<keyword evidence="3" id="KW-0328">Glycosyltransferase</keyword>
<dbReference type="RefSeq" id="WP_014431489.1">
    <property type="nucleotide sequence ID" value="NC_017079.1"/>
</dbReference>
<dbReference type="InterPro" id="IPR029044">
    <property type="entry name" value="Nucleotide-diphossugar_trans"/>
</dbReference>
<dbReference type="eggNOG" id="COG1216">
    <property type="taxonomic scope" value="Bacteria"/>
</dbReference>
<sequence length="443" mass="50211">MHRASVIIVVWNGEQYLAKCLEAVISQKSLDDEVIVVDNGSSDNSVSIARKYPEVKIIETGRNLGFAGGVNAGIEVAQGQFLVLLNQDTVMHPGWLNALIEAFNEEHTGIVGCKLLYPDGRIQHAGGLIYWPLGLPDHLGYGQPDDGCWDKSRPVDYVTGAALGIRRSVVEQIGPFDEGFWPGYYEEVEYCFRARQAGWEVVYIPQCVGTHLESVSLGKGSKAYLEAMHRGRLRFVLKFLEPTQLINQFLPAEEKYLLESSLLLRRALRHAYYATMLHTIPEILRDTKTANQLLWGFSHLYLLALRGEMVTENSAKSSGTSSGVETQLPLLEEFSFPSRVPVVGPLISLMRRFLYSLTAKWAVWFLIHQQNQINQMIENRLREQESLLREQESLLRKQESLLIDLDRDLALLTRTVAEVEVCQRYLMRILETNCTADRNKRDA</sequence>
<dbReference type="InterPro" id="IPR001173">
    <property type="entry name" value="Glyco_trans_2-like"/>
</dbReference>
<evidence type="ECO:0000313" key="7">
    <source>
        <dbReference type="EMBL" id="BAL98247.1"/>
    </source>
</evidence>
<evidence type="ECO:0000256" key="5">
    <source>
        <dbReference type="SAM" id="Coils"/>
    </source>
</evidence>
<protein>
    <submittedName>
        <fullName evidence="7">Putative glycosyltransferase</fullName>
    </submittedName>
</protein>
<evidence type="ECO:0000259" key="6">
    <source>
        <dbReference type="Pfam" id="PF00535"/>
    </source>
</evidence>
<proteinExistence type="inferred from homology"/>